<keyword evidence="2" id="KW-1185">Reference proteome</keyword>
<protein>
    <submittedName>
        <fullName evidence="1">5991_t:CDS:1</fullName>
    </submittedName>
</protein>
<organism evidence="1 2">
    <name type="scientific">Scutellospora calospora</name>
    <dbReference type="NCBI Taxonomy" id="85575"/>
    <lineage>
        <taxon>Eukaryota</taxon>
        <taxon>Fungi</taxon>
        <taxon>Fungi incertae sedis</taxon>
        <taxon>Mucoromycota</taxon>
        <taxon>Glomeromycotina</taxon>
        <taxon>Glomeromycetes</taxon>
        <taxon>Diversisporales</taxon>
        <taxon>Gigasporaceae</taxon>
        <taxon>Scutellospora</taxon>
    </lineage>
</organism>
<accession>A0ACA9JVA7</accession>
<proteinExistence type="predicted"/>
<dbReference type="EMBL" id="CAJVPM010000197">
    <property type="protein sequence ID" value="CAG8438028.1"/>
    <property type="molecule type" value="Genomic_DNA"/>
</dbReference>
<evidence type="ECO:0000313" key="2">
    <source>
        <dbReference type="Proteomes" id="UP000789860"/>
    </source>
</evidence>
<comment type="caution">
    <text evidence="1">The sequence shown here is derived from an EMBL/GenBank/DDBJ whole genome shotgun (WGS) entry which is preliminary data.</text>
</comment>
<gene>
    <name evidence="1" type="ORF">SCALOS_LOCUS414</name>
</gene>
<dbReference type="Proteomes" id="UP000789860">
    <property type="component" value="Unassembled WGS sequence"/>
</dbReference>
<sequence length="401" mass="45914">MERAITSLSQNLKMLRSELEDEMKGYKNKFGKEKINLGSTVRELQQQIKAKKFVLEQLVTSAKTKLRSSSKFSKAKRQEREQKLEAFFKNLPATQDEVIENLENIRKDLSKKLTEQEINDLCQTQNKLTELQKELENLQSKEKQLQAQIAKKIIYQVKPRILKELPKYSLNPDEQSANLVIEGDNLQALASLSKYRNKVDLILTDPPYNTGKDFRYIYVTPLNSDERNAKKQWGFGDFLVYGIQNPFTGEIQYPPPRSHWRRGKSRVKSVLEQWGSEYEERDLGDDRVSALVIKGSQAPYPENTDPLEIDPGRLAAKQYLKDVQKKVSGHSQTGSSELKSRVKTVEKFIGSGTAGESILQLNKIASTNRRFILIEKGNPNNGDNFCRDLLYPRLKATITGQ</sequence>
<reference evidence="1" key="1">
    <citation type="submission" date="2021-06" db="EMBL/GenBank/DDBJ databases">
        <authorList>
            <person name="Kallberg Y."/>
            <person name="Tangrot J."/>
            <person name="Rosling A."/>
        </authorList>
    </citation>
    <scope>NUCLEOTIDE SEQUENCE</scope>
    <source>
        <strain evidence="1">AU212A</strain>
    </source>
</reference>
<evidence type="ECO:0000313" key="1">
    <source>
        <dbReference type="EMBL" id="CAG8438028.1"/>
    </source>
</evidence>
<name>A0ACA9JVA7_9GLOM</name>